<gene>
    <name evidence="1" type="ORF">SLS59_009473</name>
</gene>
<evidence type="ECO:0000313" key="2">
    <source>
        <dbReference type="Proteomes" id="UP001521222"/>
    </source>
</evidence>
<keyword evidence="2" id="KW-1185">Reference proteome</keyword>
<protein>
    <submittedName>
        <fullName evidence="1">Uncharacterized protein</fullName>
    </submittedName>
</protein>
<accession>A0ABR3QLI2</accession>
<comment type="caution">
    <text evidence="1">The sequence shown here is derived from an EMBL/GenBank/DDBJ whole genome shotgun (WGS) entry which is preliminary data.</text>
</comment>
<proteinExistence type="predicted"/>
<reference evidence="1 2" key="1">
    <citation type="submission" date="2024-02" db="EMBL/GenBank/DDBJ databases">
        <title>De novo assembly and annotation of 12 fungi associated with fruit tree decline syndrome in Ontario, Canada.</title>
        <authorList>
            <person name="Sulman M."/>
            <person name="Ellouze W."/>
            <person name="Ilyukhin E."/>
        </authorList>
    </citation>
    <scope>NUCLEOTIDE SEQUENCE [LARGE SCALE GENOMIC DNA]</scope>
    <source>
        <strain evidence="1 2">M97-236</strain>
    </source>
</reference>
<name>A0ABR3QLI2_9PLEO</name>
<dbReference type="EMBL" id="JAKIXB020000043">
    <property type="protein sequence ID" value="KAL1593003.1"/>
    <property type="molecule type" value="Genomic_DNA"/>
</dbReference>
<evidence type="ECO:0000313" key="1">
    <source>
        <dbReference type="EMBL" id="KAL1593003.1"/>
    </source>
</evidence>
<organism evidence="1 2">
    <name type="scientific">Nothophoma quercina</name>
    <dbReference type="NCBI Taxonomy" id="749835"/>
    <lineage>
        <taxon>Eukaryota</taxon>
        <taxon>Fungi</taxon>
        <taxon>Dikarya</taxon>
        <taxon>Ascomycota</taxon>
        <taxon>Pezizomycotina</taxon>
        <taxon>Dothideomycetes</taxon>
        <taxon>Pleosporomycetidae</taxon>
        <taxon>Pleosporales</taxon>
        <taxon>Pleosporineae</taxon>
        <taxon>Didymellaceae</taxon>
        <taxon>Nothophoma</taxon>
    </lineage>
</organism>
<sequence length="393" mass="43913">MHSIRRSCQSALRNPNNVVASTNSSRRAFSRSVARSKGLPVFLEPSSPELSSLLSTINSKVLLPEHLSREQQKLVYKQKGRAKLETEPVEVTVGDVTLPLEHIDRNVRPSRWSSLQDVVHQSESTADWENVVRVFEGLHSAGIAIKPKWQELVVRKLNESGHHNLVLKALQRVKSTGLRLSNYNVAMRTLKGAHDRAAESDWDMEETVKALRFARQVVELMEEEEHHAVLSKGAKMAQTDWRGKPFIIAVPTELAAVVAQKHGGDVEVVKTFANRLVHALKQDNFTESIDRISAFSSKTEADYKGKTGQTDAVNEYCQGLFELLTVWNALKTSKAVLGADMPLATEAVEYESKIKSVLDTGLDTAAKLQRRGNLELRSSYPTYIKEQLEKVQA</sequence>
<dbReference type="Proteomes" id="UP001521222">
    <property type="component" value="Unassembled WGS sequence"/>
</dbReference>